<feature type="region of interest" description="Disordered" evidence="7">
    <location>
        <begin position="1081"/>
        <end position="1115"/>
    </location>
</feature>
<evidence type="ECO:0000256" key="5">
    <source>
        <dbReference type="ARBA" id="ARBA00023163"/>
    </source>
</evidence>
<accession>A0A388JXN0</accession>
<feature type="region of interest" description="Disordered" evidence="7">
    <location>
        <begin position="720"/>
        <end position="739"/>
    </location>
</feature>
<dbReference type="InterPro" id="IPR001005">
    <property type="entry name" value="SANT/Myb"/>
</dbReference>
<dbReference type="EMBL" id="BFEA01000030">
    <property type="protein sequence ID" value="GBG62569.1"/>
    <property type="molecule type" value="Genomic_DNA"/>
</dbReference>
<feature type="region of interest" description="Disordered" evidence="7">
    <location>
        <begin position="778"/>
        <end position="801"/>
    </location>
</feature>
<feature type="domain" description="Myb-like" evidence="8">
    <location>
        <begin position="97"/>
        <end position="147"/>
    </location>
</feature>
<dbReference type="STRING" id="69332.A0A388JXN0"/>
<feature type="region of interest" description="Disordered" evidence="7">
    <location>
        <begin position="1012"/>
        <end position="1039"/>
    </location>
</feature>
<evidence type="ECO:0000256" key="4">
    <source>
        <dbReference type="ARBA" id="ARBA00023125"/>
    </source>
</evidence>
<dbReference type="SMART" id="SM00717">
    <property type="entry name" value="SANT"/>
    <property type="match status" value="2"/>
</dbReference>
<comment type="caution">
    <text evidence="10">The sequence shown here is derived from an EMBL/GenBank/DDBJ whole genome shotgun (WGS) entry which is preliminary data.</text>
</comment>
<keyword evidence="5" id="KW-0804">Transcription</keyword>
<feature type="domain" description="HTH myb-type" evidence="9">
    <location>
        <begin position="50"/>
        <end position="96"/>
    </location>
</feature>
<dbReference type="Proteomes" id="UP000265515">
    <property type="component" value="Unassembled WGS sequence"/>
</dbReference>
<dbReference type="OrthoDB" id="2143914at2759"/>
<evidence type="ECO:0000256" key="3">
    <source>
        <dbReference type="ARBA" id="ARBA00023015"/>
    </source>
</evidence>
<keyword evidence="2" id="KW-0677">Repeat</keyword>
<dbReference type="FunFam" id="1.10.10.60:FF:000060">
    <property type="entry name" value="MYB transcription factor"/>
    <property type="match status" value="1"/>
</dbReference>
<evidence type="ECO:0000313" key="11">
    <source>
        <dbReference type="Proteomes" id="UP000265515"/>
    </source>
</evidence>
<feature type="region of interest" description="Disordered" evidence="7">
    <location>
        <begin position="214"/>
        <end position="244"/>
    </location>
</feature>
<dbReference type="GO" id="GO:0000978">
    <property type="term" value="F:RNA polymerase II cis-regulatory region sequence-specific DNA binding"/>
    <property type="evidence" value="ECO:0007669"/>
    <property type="project" value="TreeGrafter"/>
</dbReference>
<keyword evidence="4" id="KW-0238">DNA-binding</keyword>
<gene>
    <name evidence="10" type="ORF">CBR_g31206</name>
</gene>
<dbReference type="PANTHER" id="PTHR45614">
    <property type="entry name" value="MYB PROTEIN-RELATED"/>
    <property type="match status" value="1"/>
</dbReference>
<dbReference type="AlphaFoldDB" id="A0A388JXN0"/>
<keyword evidence="11" id="KW-1185">Reference proteome</keyword>
<feature type="compositionally biased region" description="Polar residues" evidence="7">
    <location>
        <begin position="1087"/>
        <end position="1099"/>
    </location>
</feature>
<feature type="domain" description="HTH myb-type" evidence="9">
    <location>
        <begin position="97"/>
        <end position="151"/>
    </location>
</feature>
<dbReference type="GO" id="GO:0000981">
    <property type="term" value="F:DNA-binding transcription factor activity, RNA polymerase II-specific"/>
    <property type="evidence" value="ECO:0007669"/>
    <property type="project" value="TreeGrafter"/>
</dbReference>
<evidence type="ECO:0000259" key="8">
    <source>
        <dbReference type="PROSITE" id="PS50090"/>
    </source>
</evidence>
<dbReference type="PANTHER" id="PTHR45614:SF150">
    <property type="entry name" value="MYB-LIKE DNA-BINDING DOMAIN CONTAINING PROTEIN, EXPRESSED"/>
    <property type="match status" value="1"/>
</dbReference>
<feature type="compositionally biased region" description="Polar residues" evidence="7">
    <location>
        <begin position="1012"/>
        <end position="1023"/>
    </location>
</feature>
<keyword evidence="3" id="KW-0805">Transcription regulation</keyword>
<feature type="compositionally biased region" description="Basic and acidic residues" evidence="7">
    <location>
        <begin position="605"/>
        <end position="615"/>
    </location>
</feature>
<dbReference type="InterPro" id="IPR017930">
    <property type="entry name" value="Myb_dom"/>
</dbReference>
<dbReference type="SUPFAM" id="SSF46689">
    <property type="entry name" value="Homeodomain-like"/>
    <property type="match status" value="1"/>
</dbReference>
<feature type="region of interest" description="Disordered" evidence="7">
    <location>
        <begin position="605"/>
        <end position="646"/>
    </location>
</feature>
<feature type="domain" description="Myb-like" evidence="8">
    <location>
        <begin position="50"/>
        <end position="96"/>
    </location>
</feature>
<evidence type="ECO:0000256" key="6">
    <source>
        <dbReference type="ARBA" id="ARBA00023242"/>
    </source>
</evidence>
<evidence type="ECO:0000256" key="2">
    <source>
        <dbReference type="ARBA" id="ARBA00022737"/>
    </source>
</evidence>
<dbReference type="GO" id="GO:0005634">
    <property type="term" value="C:nucleus"/>
    <property type="evidence" value="ECO:0007669"/>
    <property type="project" value="UniProtKB-SubCell"/>
</dbReference>
<dbReference type="PROSITE" id="PS50090">
    <property type="entry name" value="MYB_LIKE"/>
    <property type="match status" value="2"/>
</dbReference>
<dbReference type="InterPro" id="IPR050560">
    <property type="entry name" value="MYB_TF"/>
</dbReference>
<dbReference type="OMA" id="DYNNTHA"/>
<feature type="compositionally biased region" description="Gly residues" evidence="7">
    <location>
        <begin position="11"/>
        <end position="22"/>
    </location>
</feature>
<evidence type="ECO:0000259" key="9">
    <source>
        <dbReference type="PROSITE" id="PS51294"/>
    </source>
</evidence>
<feature type="region of interest" description="Disordered" evidence="7">
    <location>
        <begin position="561"/>
        <end position="582"/>
    </location>
</feature>
<dbReference type="PROSITE" id="PS51294">
    <property type="entry name" value="HTH_MYB"/>
    <property type="match status" value="2"/>
</dbReference>
<evidence type="ECO:0008006" key="12">
    <source>
        <dbReference type="Google" id="ProtNLM"/>
    </source>
</evidence>
<evidence type="ECO:0000256" key="1">
    <source>
        <dbReference type="ARBA" id="ARBA00004123"/>
    </source>
</evidence>
<dbReference type="Gramene" id="GBG62569">
    <property type="protein sequence ID" value="GBG62569"/>
    <property type="gene ID" value="CBR_g31206"/>
</dbReference>
<sequence>MRELEQEDMSGGRGGGGGGGGERSLSIGVGSAGGEEASMRECVEPKVRTRGHWRPAEDEKLQELVALHGPQNWNLIAEKLPGRSGKSCRLRWFNQLDPRNNRRPFTEEEEERLLAAHRFHGNKWALIARLFPGRTDNAIKNHWHVIMARNNREKKWGKASVLRVGNTVCRKAGSCWGGEEGGVVNESNGRDVMVSQGAAIAAAVAAQAAAAQGGGSCHREGSEGGGTMMPRQQQQQQRAVGAGAAGGSPIALGMGMGMGGPNLLAAGALAAQASLHQAAAMAAMEHRMDLRGGGATSEDLLQSAAGHVRIALRDGRPDGPVAAALPISWCGGAGGGGGGGGGGVPNLHHVNENGGVGCTGSSVHCAGSPEGPSTSGSSTSNRNTFRKVLTGVGASQDLASVSTAAAAAAAAACNVESLDSRLDYNNTHANHAHHPHLQQQQQQQAAAAVAVEVLRLRQAAVSAGGHGLAAAAGGGGPPSSSLPDTLAASATSMVISTYPLHSPVLEQPLITRSPSSIAAGEGGRGSPGSSSKVVKSTCSLLPHSSTFLELAPRKAQSCTLTLSASDGTSPPPSSPSPLAIGRGLRSGGCGAFTPYSEFLQVAPSCERDGERDRMGGRGAGGPPSTSGRGQQEVPGTGSGTGTASPSAAVMGAAAAAAEAARRHQQLQACHAISLSNVRNEGVDGGGRFPPMAGAAKSVAAGGAEAERAAEWTLKAAVAQQSRSGPMVEDEVRPPPNFSLKSTMKTEKLEKEPSSSCEGGGGAWCRLPKWLLSPHSSTITDLTRSSRTTNGGGVSEVDNGDGDVSSSTFLLQQLAHDQRVMQQQAQQQQQMLAAAAATCRQQQQQHCVAAAAAAAAAGAADGLLAGGGHVDDERQPQLELQQRLIGEAALRQLLLAQRHQAGGGAGAGGSEMMDVAALTSAQWEQVSAFLRGWMAVDYGAAAAALAAAATAAAASASASASGSSSLTGSVSSEQAAAAAAAAAGVMLGGRGPSPASCASSHQLHPHAAVNVQSAGRFSSSSPQSVRHYPARPDQADLEPPTVMRMMKTPAVAVNATGMVIDSGMNPLEEAGRRMVTSWRQAGDGMAPWSSSADFEATTPSARPMTAPRGEPTTSGLETSRNMVVDSIGGSSRPITFFDFLGVGAIA</sequence>
<comment type="subcellular location">
    <subcellularLocation>
        <location evidence="1">Nucleus</location>
    </subcellularLocation>
</comment>
<proteinExistence type="predicted"/>
<feature type="compositionally biased region" description="Low complexity" evidence="7">
    <location>
        <begin position="231"/>
        <end position="242"/>
    </location>
</feature>
<feature type="region of interest" description="Disordered" evidence="7">
    <location>
        <begin position="515"/>
        <end position="534"/>
    </location>
</feature>
<name>A0A388JXN0_CHABU</name>
<evidence type="ECO:0000313" key="10">
    <source>
        <dbReference type="EMBL" id="GBG62569.1"/>
    </source>
</evidence>
<feature type="region of interest" description="Disordered" evidence="7">
    <location>
        <begin position="1"/>
        <end position="42"/>
    </location>
</feature>
<feature type="compositionally biased region" description="Polar residues" evidence="7">
    <location>
        <begin position="778"/>
        <end position="788"/>
    </location>
</feature>
<dbReference type="InterPro" id="IPR009057">
    <property type="entry name" value="Homeodomain-like_sf"/>
</dbReference>
<keyword evidence="6" id="KW-0539">Nucleus</keyword>
<protein>
    <recommendedName>
        <fullName evidence="12">MYB transcription factor</fullName>
    </recommendedName>
</protein>
<reference evidence="10 11" key="1">
    <citation type="journal article" date="2018" name="Cell">
        <title>The Chara Genome: Secondary Complexity and Implications for Plant Terrestrialization.</title>
        <authorList>
            <person name="Nishiyama T."/>
            <person name="Sakayama H."/>
            <person name="Vries J.D."/>
            <person name="Buschmann H."/>
            <person name="Saint-Marcoux D."/>
            <person name="Ullrich K.K."/>
            <person name="Haas F.B."/>
            <person name="Vanderstraeten L."/>
            <person name="Becker D."/>
            <person name="Lang D."/>
            <person name="Vosolsobe S."/>
            <person name="Rombauts S."/>
            <person name="Wilhelmsson P.K.I."/>
            <person name="Janitza P."/>
            <person name="Kern R."/>
            <person name="Heyl A."/>
            <person name="Rumpler F."/>
            <person name="Villalobos L.I.A.C."/>
            <person name="Clay J.M."/>
            <person name="Skokan R."/>
            <person name="Toyoda A."/>
            <person name="Suzuki Y."/>
            <person name="Kagoshima H."/>
            <person name="Schijlen E."/>
            <person name="Tajeshwar N."/>
            <person name="Catarino B."/>
            <person name="Hetherington A.J."/>
            <person name="Saltykova A."/>
            <person name="Bonnot C."/>
            <person name="Breuninger H."/>
            <person name="Symeonidi A."/>
            <person name="Radhakrishnan G.V."/>
            <person name="Van Nieuwerburgh F."/>
            <person name="Deforce D."/>
            <person name="Chang C."/>
            <person name="Karol K.G."/>
            <person name="Hedrich R."/>
            <person name="Ulvskov P."/>
            <person name="Glockner G."/>
            <person name="Delwiche C.F."/>
            <person name="Petrasek J."/>
            <person name="Van de Peer Y."/>
            <person name="Friml J."/>
            <person name="Beilby M."/>
            <person name="Dolan L."/>
            <person name="Kohara Y."/>
            <person name="Sugano S."/>
            <person name="Fujiyama A."/>
            <person name="Delaux P.-M."/>
            <person name="Quint M."/>
            <person name="TheiBen G."/>
            <person name="Hagemann M."/>
            <person name="Harholt J."/>
            <person name="Dunand C."/>
            <person name="Zachgo S."/>
            <person name="Langdale J."/>
            <person name="Maumus F."/>
            <person name="Straeten D.V.D."/>
            <person name="Gould S.B."/>
            <person name="Rensing S.A."/>
        </authorList>
    </citation>
    <scope>NUCLEOTIDE SEQUENCE [LARGE SCALE GENOMIC DNA]</scope>
    <source>
        <strain evidence="10 11">S276</strain>
    </source>
</reference>
<dbReference type="Gene3D" id="1.10.10.60">
    <property type="entry name" value="Homeodomain-like"/>
    <property type="match status" value="2"/>
</dbReference>
<dbReference type="Pfam" id="PF00249">
    <property type="entry name" value="Myb_DNA-binding"/>
    <property type="match status" value="2"/>
</dbReference>
<dbReference type="CDD" id="cd00167">
    <property type="entry name" value="SANT"/>
    <property type="match status" value="2"/>
</dbReference>
<evidence type="ECO:0000256" key="7">
    <source>
        <dbReference type="SAM" id="MobiDB-lite"/>
    </source>
</evidence>
<organism evidence="10 11">
    <name type="scientific">Chara braunii</name>
    <name type="common">Braun's stonewort</name>
    <dbReference type="NCBI Taxonomy" id="69332"/>
    <lineage>
        <taxon>Eukaryota</taxon>
        <taxon>Viridiplantae</taxon>
        <taxon>Streptophyta</taxon>
        <taxon>Charophyceae</taxon>
        <taxon>Charales</taxon>
        <taxon>Characeae</taxon>
        <taxon>Chara</taxon>
    </lineage>
</organism>